<keyword evidence="4" id="KW-0238">DNA-binding</keyword>
<dbReference type="GO" id="GO:0000976">
    <property type="term" value="F:transcription cis-regulatory region binding"/>
    <property type="evidence" value="ECO:0007669"/>
    <property type="project" value="TreeGrafter"/>
</dbReference>
<comment type="subcellular location">
    <subcellularLocation>
        <location evidence="1">Nucleus</location>
    </subcellularLocation>
</comment>
<keyword evidence="10" id="KW-1185">Reference proteome</keyword>
<organism evidence="9 10">
    <name type="scientific">Corynespora cassiicola Philippines</name>
    <dbReference type="NCBI Taxonomy" id="1448308"/>
    <lineage>
        <taxon>Eukaryota</taxon>
        <taxon>Fungi</taxon>
        <taxon>Dikarya</taxon>
        <taxon>Ascomycota</taxon>
        <taxon>Pezizomycotina</taxon>
        <taxon>Dothideomycetes</taxon>
        <taxon>Pleosporomycetidae</taxon>
        <taxon>Pleosporales</taxon>
        <taxon>Corynesporascaceae</taxon>
        <taxon>Corynespora</taxon>
    </lineage>
</organism>
<evidence type="ECO:0000256" key="3">
    <source>
        <dbReference type="ARBA" id="ARBA00023015"/>
    </source>
</evidence>
<dbReference type="Pfam" id="PF04082">
    <property type="entry name" value="Fungal_trans"/>
    <property type="match status" value="1"/>
</dbReference>
<dbReference type="OrthoDB" id="5424793at2759"/>
<evidence type="ECO:0000256" key="4">
    <source>
        <dbReference type="ARBA" id="ARBA00023125"/>
    </source>
</evidence>
<evidence type="ECO:0000256" key="2">
    <source>
        <dbReference type="ARBA" id="ARBA00022723"/>
    </source>
</evidence>
<evidence type="ECO:0000256" key="7">
    <source>
        <dbReference type="SAM" id="MobiDB-lite"/>
    </source>
</evidence>
<evidence type="ECO:0000256" key="1">
    <source>
        <dbReference type="ARBA" id="ARBA00004123"/>
    </source>
</evidence>
<dbReference type="GO" id="GO:0005634">
    <property type="term" value="C:nucleus"/>
    <property type="evidence" value="ECO:0007669"/>
    <property type="project" value="UniProtKB-SubCell"/>
</dbReference>
<dbReference type="Pfam" id="PF00172">
    <property type="entry name" value="Zn_clus"/>
    <property type="match status" value="1"/>
</dbReference>
<dbReference type="EMBL" id="KZ678158">
    <property type="protein sequence ID" value="PSN59287.1"/>
    <property type="molecule type" value="Genomic_DNA"/>
</dbReference>
<dbReference type="InterPro" id="IPR036864">
    <property type="entry name" value="Zn2-C6_fun-type_DNA-bd_sf"/>
</dbReference>
<dbReference type="CDD" id="cd12148">
    <property type="entry name" value="fungal_TF_MHR"/>
    <property type="match status" value="1"/>
</dbReference>
<feature type="region of interest" description="Disordered" evidence="7">
    <location>
        <begin position="602"/>
        <end position="625"/>
    </location>
</feature>
<feature type="compositionally biased region" description="Low complexity" evidence="7">
    <location>
        <begin position="608"/>
        <end position="620"/>
    </location>
</feature>
<dbReference type="SUPFAM" id="SSF57701">
    <property type="entry name" value="Zn2/Cys6 DNA-binding domain"/>
    <property type="match status" value="1"/>
</dbReference>
<reference evidence="9 10" key="1">
    <citation type="journal article" date="2018" name="Front. Microbiol.">
        <title>Genome-Wide Analysis of Corynespora cassiicola Leaf Fall Disease Putative Effectors.</title>
        <authorList>
            <person name="Lopez D."/>
            <person name="Ribeiro S."/>
            <person name="Label P."/>
            <person name="Fumanal B."/>
            <person name="Venisse J.S."/>
            <person name="Kohler A."/>
            <person name="de Oliveira R.R."/>
            <person name="Labutti K."/>
            <person name="Lipzen A."/>
            <person name="Lail K."/>
            <person name="Bauer D."/>
            <person name="Ohm R.A."/>
            <person name="Barry K.W."/>
            <person name="Spatafora J."/>
            <person name="Grigoriev I.V."/>
            <person name="Martin F.M."/>
            <person name="Pujade-Renaud V."/>
        </authorList>
    </citation>
    <scope>NUCLEOTIDE SEQUENCE [LARGE SCALE GENOMIC DNA]</scope>
    <source>
        <strain evidence="9 10">Philippines</strain>
    </source>
</reference>
<protein>
    <recommendedName>
        <fullName evidence="8">Zn(2)-C6 fungal-type domain-containing protein</fullName>
    </recommendedName>
</protein>
<accession>A0A2T2N1I3</accession>
<feature type="domain" description="Zn(2)-C6 fungal-type" evidence="8">
    <location>
        <begin position="20"/>
        <end position="53"/>
    </location>
</feature>
<dbReference type="CDD" id="cd00067">
    <property type="entry name" value="GAL4"/>
    <property type="match status" value="1"/>
</dbReference>
<keyword evidence="6" id="KW-0539">Nucleus</keyword>
<dbReference type="Proteomes" id="UP000240883">
    <property type="component" value="Unassembled WGS sequence"/>
</dbReference>
<dbReference type="SMART" id="SM00066">
    <property type="entry name" value="GAL4"/>
    <property type="match status" value="1"/>
</dbReference>
<feature type="compositionally biased region" description="Polar residues" evidence="7">
    <location>
        <begin position="168"/>
        <end position="184"/>
    </location>
</feature>
<keyword evidence="3" id="KW-0805">Transcription regulation</keyword>
<evidence type="ECO:0000256" key="5">
    <source>
        <dbReference type="ARBA" id="ARBA00023163"/>
    </source>
</evidence>
<keyword evidence="5" id="KW-0804">Transcription</keyword>
<dbReference type="PROSITE" id="PS50048">
    <property type="entry name" value="ZN2_CY6_FUNGAL_2"/>
    <property type="match status" value="1"/>
</dbReference>
<dbReference type="Gene3D" id="4.10.240.10">
    <property type="entry name" value="Zn(2)-C6 fungal-type DNA-binding domain"/>
    <property type="match status" value="1"/>
</dbReference>
<gene>
    <name evidence="9" type="ORF">BS50DRAFT_565856</name>
</gene>
<dbReference type="InterPro" id="IPR051089">
    <property type="entry name" value="prtT"/>
</dbReference>
<dbReference type="InterPro" id="IPR001138">
    <property type="entry name" value="Zn2Cys6_DnaBD"/>
</dbReference>
<evidence type="ECO:0000259" key="8">
    <source>
        <dbReference type="PROSITE" id="PS50048"/>
    </source>
</evidence>
<feature type="region of interest" description="Disordered" evidence="7">
    <location>
        <begin position="162"/>
        <end position="187"/>
    </location>
</feature>
<evidence type="ECO:0000313" key="9">
    <source>
        <dbReference type="EMBL" id="PSN59287.1"/>
    </source>
</evidence>
<feature type="region of interest" description="Disordered" evidence="7">
    <location>
        <begin position="95"/>
        <end position="125"/>
    </location>
</feature>
<dbReference type="GO" id="GO:0006351">
    <property type="term" value="P:DNA-templated transcription"/>
    <property type="evidence" value="ECO:0007669"/>
    <property type="project" value="InterPro"/>
</dbReference>
<evidence type="ECO:0000256" key="6">
    <source>
        <dbReference type="ARBA" id="ARBA00023242"/>
    </source>
</evidence>
<dbReference type="AlphaFoldDB" id="A0A2T2N1I3"/>
<evidence type="ECO:0000313" key="10">
    <source>
        <dbReference type="Proteomes" id="UP000240883"/>
    </source>
</evidence>
<dbReference type="GO" id="GO:0008270">
    <property type="term" value="F:zinc ion binding"/>
    <property type="evidence" value="ECO:0007669"/>
    <property type="project" value="InterPro"/>
</dbReference>
<dbReference type="PROSITE" id="PS00463">
    <property type="entry name" value="ZN2_CY6_FUNGAL_1"/>
    <property type="match status" value="1"/>
</dbReference>
<dbReference type="PANTHER" id="PTHR31845">
    <property type="entry name" value="FINGER DOMAIN PROTEIN, PUTATIVE-RELATED"/>
    <property type="match status" value="1"/>
</dbReference>
<dbReference type="STRING" id="1448308.A0A2T2N1I3"/>
<dbReference type="GO" id="GO:0000981">
    <property type="term" value="F:DNA-binding transcription factor activity, RNA polymerase II-specific"/>
    <property type="evidence" value="ECO:0007669"/>
    <property type="project" value="InterPro"/>
</dbReference>
<keyword evidence="2" id="KW-0479">Metal-binding</keyword>
<dbReference type="InterPro" id="IPR007219">
    <property type="entry name" value="XnlR_reg_dom"/>
</dbReference>
<dbReference type="PANTHER" id="PTHR31845:SF10">
    <property type="entry name" value="ZN(II)2CYS6 TRANSCRIPTION FACTOR (EUROFUNG)"/>
    <property type="match status" value="1"/>
</dbReference>
<name>A0A2T2N1I3_CORCC</name>
<proteinExistence type="predicted"/>
<sequence>MEEIEQSGGGKTAAQRAVQACQRCRSLKTRCYLSEEQPGTCQRCLKTKRECVWAEAPRKVRKHRGPSRISQVEQKIDGLVASLVNSESNKAYVTNAPVEPAAERAPRPNPTSSSRPLAPGSWLPFPSSFTQEETVDYEPSAEPNEGDVDTNQQFLTKLREIHSFGDDPNSTRPPDTLFHSTNKSEPPIDHATVRQLLTSGEADVLLSDFCSMSASFPFVPLSPMLSAHDLHAAKPMLFLAIITVSSWRDHNRQMLLDEIYRNELANRTLVRPRRTLPLLQGIIVYLSWYHFVFSHKTQQIFFLQQVAIGLALDLGLHQKTKRTLIDFPGIPKPSPLLPEDQRERQRTLLGCYYLSSMIAGGLQKPNLLKFNDYMAECARDLKLTCEYAGDKVISELISLRRLDDQIHDTFYYGEEVDLPIGDPRISMNLRFMVNQLEEWKRSSHSEEYQRTLDLSSSFTELQLHSVALRPATSSNGAGNASNTQLNSLLSTLEAAKSFLDSLLSFPVTQYHWISFSEWMRLPTVVMTTARLCIPSEAHSALQWDVKGAQDRVRLDLYLESLCYRMQELSTYDRKNQSHPDFWWAMRMIMDLTRKWYCRKINPKNASQPTPTNIPTPDTTNGSSNNEAESSILFLNHSFEVNDDFTQHGMGDMGLDMDMGMGMLNSGSIRPSNPFAAMQSPDFDMDQILDLGIWGPESYEGMGFGGNSTGL</sequence>